<dbReference type="SUPFAM" id="SSF103473">
    <property type="entry name" value="MFS general substrate transporter"/>
    <property type="match status" value="1"/>
</dbReference>
<dbReference type="Gene3D" id="1.20.1250.20">
    <property type="entry name" value="MFS general substrate transporter like domains"/>
    <property type="match status" value="2"/>
</dbReference>
<dbReference type="EMBL" id="ML178824">
    <property type="protein sequence ID" value="TFL01619.1"/>
    <property type="molecule type" value="Genomic_DNA"/>
</dbReference>
<feature type="transmembrane region" description="Helical" evidence="6">
    <location>
        <begin position="194"/>
        <end position="213"/>
    </location>
</feature>
<accession>A0A5C3QMZ1</accession>
<feature type="transmembrane region" description="Helical" evidence="6">
    <location>
        <begin position="61"/>
        <end position="81"/>
    </location>
</feature>
<evidence type="ECO:0000256" key="1">
    <source>
        <dbReference type="ARBA" id="ARBA00004141"/>
    </source>
</evidence>
<feature type="region of interest" description="Disordered" evidence="5">
    <location>
        <begin position="1"/>
        <end position="32"/>
    </location>
</feature>
<dbReference type="Pfam" id="PF07690">
    <property type="entry name" value="MFS_1"/>
    <property type="match status" value="1"/>
</dbReference>
<feature type="transmembrane region" description="Helical" evidence="6">
    <location>
        <begin position="157"/>
        <end position="182"/>
    </location>
</feature>
<evidence type="ECO:0000256" key="5">
    <source>
        <dbReference type="SAM" id="MobiDB-lite"/>
    </source>
</evidence>
<evidence type="ECO:0000313" key="7">
    <source>
        <dbReference type="EMBL" id="TFL01619.1"/>
    </source>
</evidence>
<dbReference type="InterPro" id="IPR036259">
    <property type="entry name" value="MFS_trans_sf"/>
</dbReference>
<feature type="transmembrane region" description="Helical" evidence="6">
    <location>
        <begin position="101"/>
        <end position="121"/>
    </location>
</feature>
<keyword evidence="8" id="KW-1185">Reference proteome</keyword>
<feature type="compositionally biased region" description="Polar residues" evidence="5">
    <location>
        <begin position="13"/>
        <end position="24"/>
    </location>
</feature>
<keyword evidence="4 6" id="KW-0472">Membrane</keyword>
<feature type="transmembrane region" description="Helical" evidence="6">
    <location>
        <begin position="323"/>
        <end position="342"/>
    </location>
</feature>
<feature type="transmembrane region" description="Helical" evidence="6">
    <location>
        <begin position="286"/>
        <end position="311"/>
    </location>
</feature>
<name>A0A5C3QMZ1_9AGAR</name>
<evidence type="ECO:0000256" key="4">
    <source>
        <dbReference type="ARBA" id="ARBA00023136"/>
    </source>
</evidence>
<organism evidence="7 8">
    <name type="scientific">Pterulicium gracile</name>
    <dbReference type="NCBI Taxonomy" id="1884261"/>
    <lineage>
        <taxon>Eukaryota</taxon>
        <taxon>Fungi</taxon>
        <taxon>Dikarya</taxon>
        <taxon>Basidiomycota</taxon>
        <taxon>Agaricomycotina</taxon>
        <taxon>Agaricomycetes</taxon>
        <taxon>Agaricomycetidae</taxon>
        <taxon>Agaricales</taxon>
        <taxon>Pleurotineae</taxon>
        <taxon>Pterulaceae</taxon>
        <taxon>Pterulicium</taxon>
    </lineage>
</organism>
<dbReference type="AlphaFoldDB" id="A0A5C3QMZ1"/>
<gene>
    <name evidence="7" type="ORF">BDV98DRAFT_567254</name>
</gene>
<feature type="transmembrane region" description="Helical" evidence="6">
    <location>
        <begin position="451"/>
        <end position="468"/>
    </location>
</feature>
<dbReference type="PANTHER" id="PTHR10924">
    <property type="entry name" value="MAJOR FACILITATOR SUPERFAMILY PROTEIN-RELATED"/>
    <property type="match status" value="1"/>
</dbReference>
<keyword evidence="3 6" id="KW-1133">Transmembrane helix</keyword>
<evidence type="ECO:0000256" key="2">
    <source>
        <dbReference type="ARBA" id="ARBA00022692"/>
    </source>
</evidence>
<feature type="transmembrane region" description="Helical" evidence="6">
    <location>
        <begin position="412"/>
        <end position="431"/>
    </location>
</feature>
<sequence length="492" mass="52806">MLNDLAELDTGRALSSDQPHSPQSLRKDGSRDALSTQLEVAENEHNYTGEAPTYRLYKQRFIGIAALSLLNLAAGMCWPWFGPISRSMTEEFGVTLDQVNWLGNIEACIYIPGSLLTPVLVRRIGLRRTCEIGAVSLLLSAWIRYSGTPRSLTTDQAYGLLMLGQFFSSVAQPIFQVIGPTYSESWFDLKGRTTATMVTAIANPIGGALGQLLSPLVGDTRQSVLILGIICTVAAPAVFFIGAAPPTPPTFAGSKVKKSMSELFMALLGRERRAEDGMTVRERLDFLIIFLLFGFLVGVTNAFAVVAGQIFEPMGYSEDTSGLMGAALLLSGIVAAIVTAPLSDRVFTNHLALTVKVLVPPVAAAWLSLIWAVRPNNEGAIFAIMVIIGVCSIPLLPIGLELGCEVTRNADASAALLWAMGNAACVMFILVQGALRAGPDGSPPLNMRRGLIFSGTFIMVIAAVSILLRGKQVRKELDRAKNQEQQVAHAPS</sequence>
<dbReference type="GO" id="GO:0022857">
    <property type="term" value="F:transmembrane transporter activity"/>
    <property type="evidence" value="ECO:0007669"/>
    <property type="project" value="InterPro"/>
</dbReference>
<feature type="transmembrane region" description="Helical" evidence="6">
    <location>
        <begin position="379"/>
        <end position="400"/>
    </location>
</feature>
<dbReference type="OrthoDB" id="422206at2759"/>
<keyword evidence="2 6" id="KW-0812">Transmembrane</keyword>
<comment type="subcellular location">
    <subcellularLocation>
        <location evidence="1">Membrane</location>
        <topology evidence="1">Multi-pass membrane protein</topology>
    </subcellularLocation>
</comment>
<dbReference type="InterPro" id="IPR049680">
    <property type="entry name" value="FLVCR1-2_SLC49-like"/>
</dbReference>
<proteinExistence type="predicted"/>
<reference evidence="7 8" key="1">
    <citation type="journal article" date="2019" name="Nat. Ecol. Evol.">
        <title>Megaphylogeny resolves global patterns of mushroom evolution.</title>
        <authorList>
            <person name="Varga T."/>
            <person name="Krizsan K."/>
            <person name="Foldi C."/>
            <person name="Dima B."/>
            <person name="Sanchez-Garcia M."/>
            <person name="Sanchez-Ramirez S."/>
            <person name="Szollosi G.J."/>
            <person name="Szarkandi J.G."/>
            <person name="Papp V."/>
            <person name="Albert L."/>
            <person name="Andreopoulos W."/>
            <person name="Angelini C."/>
            <person name="Antonin V."/>
            <person name="Barry K.W."/>
            <person name="Bougher N.L."/>
            <person name="Buchanan P."/>
            <person name="Buyck B."/>
            <person name="Bense V."/>
            <person name="Catcheside P."/>
            <person name="Chovatia M."/>
            <person name="Cooper J."/>
            <person name="Damon W."/>
            <person name="Desjardin D."/>
            <person name="Finy P."/>
            <person name="Geml J."/>
            <person name="Haridas S."/>
            <person name="Hughes K."/>
            <person name="Justo A."/>
            <person name="Karasinski D."/>
            <person name="Kautmanova I."/>
            <person name="Kiss B."/>
            <person name="Kocsube S."/>
            <person name="Kotiranta H."/>
            <person name="LaButti K.M."/>
            <person name="Lechner B.E."/>
            <person name="Liimatainen K."/>
            <person name="Lipzen A."/>
            <person name="Lukacs Z."/>
            <person name="Mihaltcheva S."/>
            <person name="Morgado L.N."/>
            <person name="Niskanen T."/>
            <person name="Noordeloos M.E."/>
            <person name="Ohm R.A."/>
            <person name="Ortiz-Santana B."/>
            <person name="Ovrebo C."/>
            <person name="Racz N."/>
            <person name="Riley R."/>
            <person name="Savchenko A."/>
            <person name="Shiryaev A."/>
            <person name="Soop K."/>
            <person name="Spirin V."/>
            <person name="Szebenyi C."/>
            <person name="Tomsovsky M."/>
            <person name="Tulloss R.E."/>
            <person name="Uehling J."/>
            <person name="Grigoriev I.V."/>
            <person name="Vagvolgyi C."/>
            <person name="Papp T."/>
            <person name="Martin F.M."/>
            <person name="Miettinen O."/>
            <person name="Hibbett D.S."/>
            <person name="Nagy L.G."/>
        </authorList>
    </citation>
    <scope>NUCLEOTIDE SEQUENCE [LARGE SCALE GENOMIC DNA]</scope>
    <source>
        <strain evidence="7 8">CBS 309.79</strain>
    </source>
</reference>
<dbReference type="GO" id="GO:0016020">
    <property type="term" value="C:membrane"/>
    <property type="evidence" value="ECO:0007669"/>
    <property type="project" value="UniProtKB-SubCell"/>
</dbReference>
<evidence type="ECO:0000313" key="8">
    <source>
        <dbReference type="Proteomes" id="UP000305067"/>
    </source>
</evidence>
<dbReference type="InterPro" id="IPR011701">
    <property type="entry name" value="MFS"/>
</dbReference>
<protein>
    <submittedName>
        <fullName evidence="7">Major facilitator superfamily domain-containing protein</fullName>
    </submittedName>
</protein>
<evidence type="ECO:0000256" key="3">
    <source>
        <dbReference type="ARBA" id="ARBA00022989"/>
    </source>
</evidence>
<feature type="transmembrane region" description="Helical" evidence="6">
    <location>
        <begin position="225"/>
        <end position="245"/>
    </location>
</feature>
<evidence type="ECO:0000256" key="6">
    <source>
        <dbReference type="SAM" id="Phobius"/>
    </source>
</evidence>
<dbReference type="PANTHER" id="PTHR10924:SF6">
    <property type="entry name" value="SOLUTE CARRIER FAMILY 49 MEMBER A3"/>
    <property type="match status" value="1"/>
</dbReference>
<dbReference type="Proteomes" id="UP000305067">
    <property type="component" value="Unassembled WGS sequence"/>
</dbReference>